<feature type="transmembrane region" description="Helical" evidence="2">
    <location>
        <begin position="1523"/>
        <end position="1543"/>
    </location>
</feature>
<feature type="transmembrane region" description="Helical" evidence="2">
    <location>
        <begin position="924"/>
        <end position="942"/>
    </location>
</feature>
<feature type="transmembrane region" description="Helical" evidence="2">
    <location>
        <begin position="180"/>
        <end position="200"/>
    </location>
</feature>
<feature type="transmembrane region" description="Helical" evidence="2">
    <location>
        <begin position="1088"/>
        <end position="1113"/>
    </location>
</feature>
<feature type="transmembrane region" description="Helical" evidence="2">
    <location>
        <begin position="512"/>
        <end position="531"/>
    </location>
</feature>
<gene>
    <name evidence="3" type="ORF">GCM10022402_21930</name>
</gene>
<name>A0ABP7FL29_9ACTN</name>
<feature type="transmembrane region" description="Helical" evidence="2">
    <location>
        <begin position="1317"/>
        <end position="1336"/>
    </location>
</feature>
<comment type="caution">
    <text evidence="3">The sequence shown here is derived from an EMBL/GenBank/DDBJ whole genome shotgun (WGS) entry which is preliminary data.</text>
</comment>
<feature type="transmembrane region" description="Helical" evidence="2">
    <location>
        <begin position="1370"/>
        <end position="1387"/>
    </location>
</feature>
<dbReference type="InterPro" id="IPR058062">
    <property type="entry name" value="SCO7613_C"/>
</dbReference>
<feature type="transmembrane region" description="Helical" evidence="2">
    <location>
        <begin position="1064"/>
        <end position="1081"/>
    </location>
</feature>
<keyword evidence="2" id="KW-0472">Membrane</keyword>
<feature type="transmembrane region" description="Helical" evidence="2">
    <location>
        <begin position="237"/>
        <end position="257"/>
    </location>
</feature>
<feature type="compositionally biased region" description="Low complexity" evidence="1">
    <location>
        <begin position="110"/>
        <end position="121"/>
    </location>
</feature>
<feature type="transmembrane region" description="Helical" evidence="2">
    <location>
        <begin position="357"/>
        <end position="377"/>
    </location>
</feature>
<feature type="transmembrane region" description="Helical" evidence="2">
    <location>
        <begin position="592"/>
        <end position="611"/>
    </location>
</feature>
<feature type="transmembrane region" description="Helical" evidence="2">
    <location>
        <begin position="153"/>
        <end position="174"/>
    </location>
</feature>
<feature type="transmembrane region" description="Helical" evidence="2">
    <location>
        <begin position="1392"/>
        <end position="1410"/>
    </location>
</feature>
<feature type="transmembrane region" description="Helical" evidence="2">
    <location>
        <begin position="1150"/>
        <end position="1167"/>
    </location>
</feature>
<keyword evidence="2" id="KW-1133">Transmembrane helix</keyword>
<feature type="transmembrane region" description="Helical" evidence="2">
    <location>
        <begin position="794"/>
        <end position="818"/>
    </location>
</feature>
<protein>
    <recommendedName>
        <fullName evidence="5">Integral membrane protein</fullName>
    </recommendedName>
</protein>
<keyword evidence="2" id="KW-0812">Transmembrane</keyword>
<evidence type="ECO:0000256" key="1">
    <source>
        <dbReference type="SAM" id="MobiDB-lite"/>
    </source>
</evidence>
<feature type="transmembrane region" description="Helical" evidence="2">
    <location>
        <begin position="1011"/>
        <end position="1028"/>
    </location>
</feature>
<feature type="transmembrane region" description="Helical" evidence="2">
    <location>
        <begin position="212"/>
        <end position="231"/>
    </location>
</feature>
<feature type="transmembrane region" description="Helical" evidence="2">
    <location>
        <begin position="948"/>
        <end position="968"/>
    </location>
</feature>
<dbReference type="NCBIfam" id="NF047321">
    <property type="entry name" value="SCO7613_CTERM"/>
    <property type="match status" value="1"/>
</dbReference>
<feature type="transmembrane region" description="Helical" evidence="2">
    <location>
        <begin position="1174"/>
        <end position="1192"/>
    </location>
</feature>
<feature type="transmembrane region" description="Helical" evidence="2">
    <location>
        <begin position="409"/>
        <end position="428"/>
    </location>
</feature>
<reference evidence="4" key="1">
    <citation type="journal article" date="2019" name="Int. J. Syst. Evol. Microbiol.">
        <title>The Global Catalogue of Microorganisms (GCM) 10K type strain sequencing project: providing services to taxonomists for standard genome sequencing and annotation.</title>
        <authorList>
            <consortium name="The Broad Institute Genomics Platform"/>
            <consortium name="The Broad Institute Genome Sequencing Center for Infectious Disease"/>
            <person name="Wu L."/>
            <person name="Ma J."/>
        </authorList>
    </citation>
    <scope>NUCLEOTIDE SEQUENCE [LARGE SCALE GENOMIC DNA]</scope>
    <source>
        <strain evidence="4">JCM 17137</strain>
    </source>
</reference>
<feature type="transmembrane region" description="Helical" evidence="2">
    <location>
        <begin position="656"/>
        <end position="675"/>
    </location>
</feature>
<feature type="transmembrane region" description="Helical" evidence="2">
    <location>
        <begin position="1040"/>
        <end position="1058"/>
    </location>
</feature>
<dbReference type="Proteomes" id="UP001500908">
    <property type="component" value="Unassembled WGS sequence"/>
</dbReference>
<feature type="transmembrane region" description="Helical" evidence="2">
    <location>
        <begin position="440"/>
        <end position="466"/>
    </location>
</feature>
<accession>A0ABP7FL29</accession>
<evidence type="ECO:0000313" key="3">
    <source>
        <dbReference type="EMBL" id="GAA3741775.1"/>
    </source>
</evidence>
<feature type="transmembrane region" description="Helical" evidence="2">
    <location>
        <begin position="895"/>
        <end position="912"/>
    </location>
</feature>
<feature type="transmembrane region" description="Helical" evidence="2">
    <location>
        <begin position="266"/>
        <end position="283"/>
    </location>
</feature>
<feature type="transmembrane region" description="Helical" evidence="2">
    <location>
        <begin position="568"/>
        <end position="586"/>
    </location>
</feature>
<feature type="transmembrane region" description="Helical" evidence="2">
    <location>
        <begin position="316"/>
        <end position="337"/>
    </location>
</feature>
<feature type="transmembrane region" description="Helical" evidence="2">
    <location>
        <begin position="838"/>
        <end position="860"/>
    </location>
</feature>
<feature type="region of interest" description="Disordered" evidence="1">
    <location>
        <begin position="88"/>
        <end position="141"/>
    </location>
</feature>
<feature type="transmembrane region" description="Helical" evidence="2">
    <location>
        <begin position="708"/>
        <end position="726"/>
    </location>
</feature>
<evidence type="ECO:0000313" key="4">
    <source>
        <dbReference type="Proteomes" id="UP001500908"/>
    </source>
</evidence>
<feature type="transmembrane region" description="Helical" evidence="2">
    <location>
        <begin position="682"/>
        <end position="702"/>
    </location>
</feature>
<sequence>MLVPAGSVAGMNASPPLPRCPECATPVPPSAGDCRTCGLPLAGREAARLLQVTDALYRLERDRANLLAEHAALLERLRAERAARRAAVSHARDRSATAAHEAQGAPARHAPAGSSAPVAAPAAPPAPPLADAPAAGRAPRPPREITARSVQNTLLALGGLLVAIAAVVFTVVTWDRIGIGGQSAILAGVTVATASCAVPLRRRGMGATAETAGALAAVLLALDAFALWRFIGSGLDPFGYAATAAALIAGLLGYYGWRVRLRGPRAVAVVLAQPVTVLAMAALGTDTTWVPTAVLLTTLGDVALARWLGRGRLRSLALGLAAVTGCLGTAWPVWLLARAGYVAMAAPGTAVPLASPAALAAATALVLAGAAAALALPGAARGRAAFWCAAMLAWGAVPVVLTAASPLPAGWTVTALATSGAAITVAAARLQGETRRGAEVAACCALAATTALALPLLIHATVGHLLWFGSPWQGTVITVAEGQPDAGVTAAVVLVAATVAGWGAWRRTRSDWLFDCAALAALVGLVGAVWLPGWGTVALVTAVAVGGIAVAVAADRDTPMGWGARRDSAALLAGAVSVLAVGAGLSGAAATIAVLSCLAAATVTAGVPATAPRLRAGCAAGAVTLVTALVGAGFLASSPPSAAMVLGVPTAGVPALAMLAVAALAVGTATILALGRRRGIQVGALDAAAVLPATVAVSVAAGSGSAPMAALPVAVSALLALVAATHTQAQWWQRDRFAAGKADSGGWGHSPGAADAPAAEGTLGAQRLTGPAGYRLPGGAARLRRWRLARTRMVLAASAGGTAVSALLVVAAAIAATAAGPLSTVMDPWRGDTGAEGLAMAGAPAGPVFLLSCAVALLVVAMAPAVGRGHRVGTTAPIVAAGAMAPLLVTHLPVAHDAGLAILVATSTLLWLRATAAGGWGAHAAVWTGAAVALLGAGWALTDPVRTIAVLSGVSGAAVLAATLFTAGTRQSAPGAVRSLTALAAFGVTVTVLTCSAALPYAGVSADPRRQPFLALALAGAVAAVARIDALRQRPHQRGGLIGGGLATVVLAPMLGAGSPASPGLVWAGAALVLLALTVSLRRRAATVLAGVGVATMAVALATVADRLLLVLVGPYTWLSAVWRGTGAAGMLTPADEVVTPGAAAVNGEASLPVVVAAVALGALLLVRGRRPRLLPHAAVLLATPVLAPYATTVGLTYGVALGWLLFVATALVGAGTLTTRPRLAALSGGAALWPASMAVAWGLAERPATLVTLGMVAVIAATGPALCSFMAETGRAGVERLPQPVAFVAGATAVATVATGAFALTLPLALGARADVAALAPIAVIAAVMATIGVVRLERSVVVAAEVSLGVLAAASIALTFAGGTRLELTSLALACLGAIALAGAARQGRWWFGVVGATLLLAALWLFLGWVGVAAPEPYTALPALAALAVGREWRRRRTGTSTWLAYGPGLGLLLVPGLVVGYAVPAEPWRVAALGAVALTVTLCGARWRLQAPLLIGGVVLVLATGKAVGPPLWEIVVALPNWIPVGAAGVALLLVGARYERRLRDLRRLGRVLSDMD</sequence>
<feature type="transmembrane region" description="Helical" evidence="2">
    <location>
        <begin position="872"/>
        <end position="889"/>
    </location>
</feature>
<feature type="transmembrane region" description="Helical" evidence="2">
    <location>
        <begin position="1251"/>
        <end position="1274"/>
    </location>
</feature>
<feature type="transmembrane region" description="Helical" evidence="2">
    <location>
        <begin position="289"/>
        <end position="309"/>
    </location>
</feature>
<feature type="transmembrane region" description="Helical" evidence="2">
    <location>
        <begin position="1225"/>
        <end position="1245"/>
    </location>
</feature>
<keyword evidence="4" id="KW-1185">Reference proteome</keyword>
<feature type="transmembrane region" description="Helical" evidence="2">
    <location>
        <begin position="384"/>
        <end position="403"/>
    </location>
</feature>
<organism evidence="3 4">
    <name type="scientific">Salinactinospora qingdaonensis</name>
    <dbReference type="NCBI Taxonomy" id="702744"/>
    <lineage>
        <taxon>Bacteria</taxon>
        <taxon>Bacillati</taxon>
        <taxon>Actinomycetota</taxon>
        <taxon>Actinomycetes</taxon>
        <taxon>Streptosporangiales</taxon>
        <taxon>Nocardiopsidaceae</taxon>
        <taxon>Salinactinospora</taxon>
    </lineage>
</organism>
<feature type="transmembrane region" description="Helical" evidence="2">
    <location>
        <begin position="1198"/>
        <end position="1218"/>
    </location>
</feature>
<feature type="transmembrane region" description="Helical" evidence="2">
    <location>
        <begin position="980"/>
        <end position="999"/>
    </location>
</feature>
<feature type="transmembrane region" description="Helical" evidence="2">
    <location>
        <begin position="1343"/>
        <end position="1364"/>
    </location>
</feature>
<feature type="transmembrane region" description="Helical" evidence="2">
    <location>
        <begin position="1286"/>
        <end position="1311"/>
    </location>
</feature>
<evidence type="ECO:0008006" key="5">
    <source>
        <dbReference type="Google" id="ProtNLM"/>
    </source>
</evidence>
<feature type="transmembrane region" description="Helical" evidence="2">
    <location>
        <begin position="486"/>
        <end position="505"/>
    </location>
</feature>
<evidence type="ECO:0000256" key="2">
    <source>
        <dbReference type="SAM" id="Phobius"/>
    </source>
</evidence>
<dbReference type="EMBL" id="BAABDD010000008">
    <property type="protein sequence ID" value="GAA3741775.1"/>
    <property type="molecule type" value="Genomic_DNA"/>
</dbReference>
<feature type="transmembrane region" description="Helical" evidence="2">
    <location>
        <begin position="537"/>
        <end position="556"/>
    </location>
</feature>
<feature type="transmembrane region" description="Helical" evidence="2">
    <location>
        <begin position="1446"/>
        <end position="1466"/>
    </location>
</feature>
<feature type="transmembrane region" description="Helical" evidence="2">
    <location>
        <begin position="1472"/>
        <end position="1489"/>
    </location>
</feature>
<feature type="transmembrane region" description="Helical" evidence="2">
    <location>
        <begin position="618"/>
        <end position="636"/>
    </location>
</feature>
<proteinExistence type="predicted"/>